<evidence type="ECO:0000313" key="8">
    <source>
        <dbReference type="Proteomes" id="UP000249890"/>
    </source>
</evidence>
<evidence type="ECO:0000256" key="3">
    <source>
        <dbReference type="ARBA" id="ARBA00022692"/>
    </source>
</evidence>
<keyword evidence="8" id="KW-1185">Reference proteome</keyword>
<organism evidence="7 8">
    <name type="scientific">Paenibacillus donghaensis</name>
    <dbReference type="NCBI Taxonomy" id="414771"/>
    <lineage>
        <taxon>Bacteria</taxon>
        <taxon>Bacillati</taxon>
        <taxon>Bacillota</taxon>
        <taxon>Bacilli</taxon>
        <taxon>Bacillales</taxon>
        <taxon>Paenibacillaceae</taxon>
        <taxon>Paenibacillus</taxon>
    </lineage>
</organism>
<reference evidence="7 8" key="1">
    <citation type="submission" date="2017-06" db="EMBL/GenBank/DDBJ databases">
        <title>Complete genome sequence of Paenibacillus donghaensis KCTC 13049T isolated from East Sea sediment, South Korea.</title>
        <authorList>
            <person name="Jung B.K."/>
            <person name="Hong S.-J."/>
            <person name="Shin J.-H."/>
        </authorList>
    </citation>
    <scope>NUCLEOTIDE SEQUENCE [LARGE SCALE GENOMIC DNA]</scope>
    <source>
        <strain evidence="7 8">KCTC 13049</strain>
    </source>
</reference>
<keyword evidence="2" id="KW-0813">Transport</keyword>
<name>A0A2Z2KT36_9BACL</name>
<dbReference type="SUPFAM" id="SSF103473">
    <property type="entry name" value="MFS general substrate transporter"/>
    <property type="match status" value="1"/>
</dbReference>
<dbReference type="PANTHER" id="PTHR42718:SF9">
    <property type="entry name" value="MAJOR FACILITATOR SUPERFAMILY MULTIDRUG TRANSPORTER MFSC"/>
    <property type="match status" value="1"/>
</dbReference>
<sequence length="119" mass="12261">MCRMITATRRVHNLGLFTFAAGALGCALAPNAALLLGFRVIQGIGASMYQATNMALIVEVFPKEQRGRALGLMSTFVAAGSMAGPALGGFPGAVVLLGEQLLAAGRGVGRRKSKLTLSI</sequence>
<keyword evidence="4" id="KW-1133">Transmembrane helix</keyword>
<dbReference type="InterPro" id="IPR036259">
    <property type="entry name" value="MFS_trans_sf"/>
</dbReference>
<keyword evidence="5" id="KW-0472">Membrane</keyword>
<proteinExistence type="predicted"/>
<protein>
    <recommendedName>
        <fullName evidence="6">Major facilitator superfamily (MFS) profile domain-containing protein</fullName>
    </recommendedName>
</protein>
<dbReference type="PROSITE" id="PS51257">
    <property type="entry name" value="PROKAR_LIPOPROTEIN"/>
    <property type="match status" value="1"/>
</dbReference>
<dbReference type="GO" id="GO:0005886">
    <property type="term" value="C:plasma membrane"/>
    <property type="evidence" value="ECO:0007669"/>
    <property type="project" value="UniProtKB-SubCell"/>
</dbReference>
<dbReference type="AlphaFoldDB" id="A0A2Z2KT36"/>
<evidence type="ECO:0000259" key="6">
    <source>
        <dbReference type="PROSITE" id="PS50850"/>
    </source>
</evidence>
<dbReference type="GO" id="GO:0022857">
    <property type="term" value="F:transmembrane transporter activity"/>
    <property type="evidence" value="ECO:0007669"/>
    <property type="project" value="InterPro"/>
</dbReference>
<evidence type="ECO:0000256" key="2">
    <source>
        <dbReference type="ARBA" id="ARBA00022448"/>
    </source>
</evidence>
<dbReference type="KEGG" id="pdh:B9T62_31480"/>
<dbReference type="EMBL" id="CP021780">
    <property type="protein sequence ID" value="ASA24882.1"/>
    <property type="molecule type" value="Genomic_DNA"/>
</dbReference>
<evidence type="ECO:0000256" key="4">
    <source>
        <dbReference type="ARBA" id="ARBA00022989"/>
    </source>
</evidence>
<dbReference type="PANTHER" id="PTHR42718">
    <property type="entry name" value="MAJOR FACILITATOR SUPERFAMILY MULTIDRUG TRANSPORTER MFSC"/>
    <property type="match status" value="1"/>
</dbReference>
<dbReference type="Gene3D" id="1.20.1720.10">
    <property type="entry name" value="Multidrug resistance protein D"/>
    <property type="match status" value="1"/>
</dbReference>
<evidence type="ECO:0000313" key="7">
    <source>
        <dbReference type="EMBL" id="ASA24882.1"/>
    </source>
</evidence>
<dbReference type="InterPro" id="IPR011701">
    <property type="entry name" value="MFS"/>
</dbReference>
<evidence type="ECO:0000256" key="5">
    <source>
        <dbReference type="ARBA" id="ARBA00023136"/>
    </source>
</evidence>
<feature type="domain" description="Major facilitator superfamily (MFS) profile" evidence="6">
    <location>
        <begin position="1"/>
        <end position="119"/>
    </location>
</feature>
<comment type="subcellular location">
    <subcellularLocation>
        <location evidence="1">Cell membrane</location>
        <topology evidence="1">Multi-pass membrane protein</topology>
    </subcellularLocation>
</comment>
<keyword evidence="3" id="KW-0812">Transmembrane</keyword>
<accession>A0A2Z2KT36</accession>
<gene>
    <name evidence="7" type="ORF">B9T62_31480</name>
</gene>
<dbReference type="InterPro" id="IPR020846">
    <property type="entry name" value="MFS_dom"/>
</dbReference>
<dbReference type="PROSITE" id="PS50850">
    <property type="entry name" value="MFS"/>
    <property type="match status" value="1"/>
</dbReference>
<dbReference type="Pfam" id="PF07690">
    <property type="entry name" value="MFS_1"/>
    <property type="match status" value="1"/>
</dbReference>
<dbReference type="Proteomes" id="UP000249890">
    <property type="component" value="Chromosome"/>
</dbReference>
<evidence type="ECO:0000256" key="1">
    <source>
        <dbReference type="ARBA" id="ARBA00004651"/>
    </source>
</evidence>
<dbReference type="PRINTS" id="PR01036">
    <property type="entry name" value="TCRTETB"/>
</dbReference>